<dbReference type="GO" id="GO:0005759">
    <property type="term" value="C:mitochondrial matrix"/>
    <property type="evidence" value="ECO:0007669"/>
    <property type="project" value="TreeGrafter"/>
</dbReference>
<dbReference type="InterPro" id="IPR042303">
    <property type="entry name" value="Malonyl_CoA_deC_C_sf"/>
</dbReference>
<dbReference type="OrthoDB" id="426718at2759"/>
<dbReference type="Proteomes" id="UP000037460">
    <property type="component" value="Unassembled WGS sequence"/>
</dbReference>
<comment type="caution">
    <text evidence="3">The sequence shown here is derived from an EMBL/GenBank/DDBJ whole genome shotgun (WGS) entry which is preliminary data.</text>
</comment>
<proteinExistence type="predicted"/>
<reference evidence="4" key="1">
    <citation type="journal article" date="2015" name="PLoS Genet.">
        <title>Genome Sequence and Transcriptome Analyses of Chrysochromulina tobin: Metabolic Tools for Enhanced Algal Fitness in the Prominent Order Prymnesiales (Haptophyceae).</title>
        <authorList>
            <person name="Hovde B.T."/>
            <person name="Deodato C.R."/>
            <person name="Hunsperger H.M."/>
            <person name="Ryken S.A."/>
            <person name="Yost W."/>
            <person name="Jha R.K."/>
            <person name="Patterson J."/>
            <person name="Monnat R.J. Jr."/>
            <person name="Barlow S.B."/>
            <person name="Starkenburg S.R."/>
            <person name="Cattolico R.A."/>
        </authorList>
    </citation>
    <scope>NUCLEOTIDE SEQUENCE</scope>
    <source>
        <strain evidence="4">CCMP291</strain>
    </source>
</reference>
<dbReference type="InterPro" id="IPR038351">
    <property type="entry name" value="MCD_N_sf"/>
</dbReference>
<dbReference type="PANTHER" id="PTHR28641:SF1">
    <property type="entry name" value="MALONYL-COA DECARBOXYLASE, MITOCHONDRIAL"/>
    <property type="match status" value="1"/>
</dbReference>
<feature type="domain" description="Malonyl-CoA decarboxylase C-terminal" evidence="1">
    <location>
        <begin position="200"/>
        <end position="501"/>
    </location>
</feature>
<accession>A0A0M0JD02</accession>
<dbReference type="Gene3D" id="1.20.140.90">
    <property type="entry name" value="Malonyl-CoA decarboxylase, oligemerization domain"/>
    <property type="match status" value="1"/>
</dbReference>
<sequence>MAMRLRSLLRAAGRMPPRDERRLRDLLHEIARAPRGDQVLPARLCASLTSAYEELKQPGRLAFLSILSRQDADVEAVRRCCQVLASFDEQQPRGAGALLRARSELREALLPAHERIIERLAQQPDGLRFLVSLRADLLAAMAENRSPADVAVAAVPGTAPPPSVGGAASVPVMEEDGERERWRELDASLRRQLSIWFDMGLLRLERLTWEHTPAALLERIMAYERVHPFSGWDDLRTRLDGPHRRLFAFLHPRLPGEPLVFVQVALVSHVPTRLRDVLPRGLPLSPRTARGSPAEAGATEVGLTPRVACFYTISSPHMGLRGVPIGGLLIKHVLSSLAASEPALDTFVTLSPVPGFRSWLEARLARHVAAQDGAAGRRTHDGASTLADEVAADEAVALNALLEALRAAGLVSSDPFEAVGPVHEDCEGDAASLALVAVRRALLCLCARYLCLATHRQRALDPVAAFHLRNGATLVSIHWGANSSARGVRESCSMMVNYLYEPESIEVNHSAYVSSGKIAASDSVWALAKVGGDGDHAGVG</sequence>
<organism evidence="3 4">
    <name type="scientific">Chrysochromulina tobinii</name>
    <dbReference type="NCBI Taxonomy" id="1460289"/>
    <lineage>
        <taxon>Eukaryota</taxon>
        <taxon>Haptista</taxon>
        <taxon>Haptophyta</taxon>
        <taxon>Prymnesiophyceae</taxon>
        <taxon>Prymnesiales</taxon>
        <taxon>Chrysochromulinaceae</taxon>
        <taxon>Chrysochromulina</taxon>
    </lineage>
</organism>
<dbReference type="AlphaFoldDB" id="A0A0M0JD02"/>
<evidence type="ECO:0000313" key="4">
    <source>
        <dbReference type="Proteomes" id="UP000037460"/>
    </source>
</evidence>
<dbReference type="GO" id="GO:0005782">
    <property type="term" value="C:peroxisomal matrix"/>
    <property type="evidence" value="ECO:0007669"/>
    <property type="project" value="TreeGrafter"/>
</dbReference>
<dbReference type="GO" id="GO:0006633">
    <property type="term" value="P:fatty acid biosynthetic process"/>
    <property type="evidence" value="ECO:0007669"/>
    <property type="project" value="InterPro"/>
</dbReference>
<name>A0A0M0JD02_9EUKA</name>
<evidence type="ECO:0000259" key="1">
    <source>
        <dbReference type="Pfam" id="PF05292"/>
    </source>
</evidence>
<dbReference type="Gene3D" id="3.40.630.150">
    <property type="entry name" value="Malonyl-CoA decarboxylase, catalytic domain"/>
    <property type="match status" value="1"/>
</dbReference>
<dbReference type="PANTHER" id="PTHR28641">
    <property type="match status" value="1"/>
</dbReference>
<gene>
    <name evidence="3" type="ORF">Ctob_000999</name>
</gene>
<dbReference type="Pfam" id="PF05292">
    <property type="entry name" value="MCD"/>
    <property type="match status" value="1"/>
</dbReference>
<dbReference type="InterPro" id="IPR007956">
    <property type="entry name" value="Malonyl_CoA_deC_C"/>
</dbReference>
<dbReference type="Pfam" id="PF17408">
    <property type="entry name" value="MCD_N"/>
    <property type="match status" value="1"/>
</dbReference>
<dbReference type="InterPro" id="IPR035372">
    <property type="entry name" value="MCD_N"/>
</dbReference>
<dbReference type="GO" id="GO:2001294">
    <property type="term" value="P:malonyl-CoA catabolic process"/>
    <property type="evidence" value="ECO:0007669"/>
    <property type="project" value="TreeGrafter"/>
</dbReference>
<protein>
    <submittedName>
        <fullName evidence="3">Malonyl-decarboxylase</fullName>
    </submittedName>
</protein>
<keyword evidence="4" id="KW-1185">Reference proteome</keyword>
<dbReference type="GO" id="GO:0006085">
    <property type="term" value="P:acetyl-CoA biosynthetic process"/>
    <property type="evidence" value="ECO:0007669"/>
    <property type="project" value="TreeGrafter"/>
</dbReference>
<dbReference type="GO" id="GO:0050080">
    <property type="term" value="F:malonyl-CoA decarboxylase activity"/>
    <property type="evidence" value="ECO:0007669"/>
    <property type="project" value="InterPro"/>
</dbReference>
<dbReference type="EMBL" id="JWZX01003100">
    <property type="protein sequence ID" value="KOO24375.1"/>
    <property type="molecule type" value="Genomic_DNA"/>
</dbReference>
<evidence type="ECO:0000259" key="2">
    <source>
        <dbReference type="Pfam" id="PF17408"/>
    </source>
</evidence>
<feature type="domain" description="Malonyl-CoA decarboxylase N-terminal" evidence="2">
    <location>
        <begin position="95"/>
        <end position="197"/>
    </location>
</feature>
<dbReference type="InterPro" id="IPR038917">
    <property type="entry name" value="Malonyl_CoA_deC"/>
</dbReference>
<evidence type="ECO:0000313" key="3">
    <source>
        <dbReference type="EMBL" id="KOO24375.1"/>
    </source>
</evidence>